<dbReference type="FunFam" id="2.60.120.330:FF:000004">
    <property type="entry name" value="aspartyl/asparaginyl beta-hydroxylase isoform X2"/>
    <property type="match status" value="1"/>
</dbReference>
<protein>
    <submittedName>
        <fullName evidence="14">Aspartate beta-hydroxylase</fullName>
    </submittedName>
</protein>
<dbReference type="PANTHER" id="PTHR12366:SF33">
    <property type="entry name" value="ASPARTYL_ASPARAGINYL BETA-HYDROXYLASE"/>
    <property type="match status" value="1"/>
</dbReference>
<evidence type="ECO:0000256" key="5">
    <source>
        <dbReference type="ARBA" id="ARBA00022989"/>
    </source>
</evidence>
<comment type="similarity">
    <text evidence="2">Belongs to the aspartyl/asparaginyl beta-hydroxylase family.</text>
</comment>
<keyword evidence="4 11" id="KW-0812">Transmembrane</keyword>
<keyword evidence="7" id="KW-1015">Disulfide bond</keyword>
<feature type="compositionally biased region" description="Basic and acidic residues" evidence="10">
    <location>
        <begin position="215"/>
        <end position="230"/>
    </location>
</feature>
<evidence type="ECO:0000256" key="11">
    <source>
        <dbReference type="SAM" id="Phobius"/>
    </source>
</evidence>
<dbReference type="AlphaFoldDB" id="A0A8C7FHX8"/>
<dbReference type="Pfam" id="PF13174">
    <property type="entry name" value="TPR_6"/>
    <property type="match status" value="1"/>
</dbReference>
<dbReference type="InterPro" id="IPR039038">
    <property type="entry name" value="ASPH"/>
</dbReference>
<organism evidence="14 15">
    <name type="scientific">Oncorhynchus kisutch</name>
    <name type="common">Coho salmon</name>
    <name type="synonym">Salmo kisutch</name>
    <dbReference type="NCBI Taxonomy" id="8019"/>
    <lineage>
        <taxon>Eukaryota</taxon>
        <taxon>Metazoa</taxon>
        <taxon>Chordata</taxon>
        <taxon>Craniata</taxon>
        <taxon>Vertebrata</taxon>
        <taxon>Euteleostomi</taxon>
        <taxon>Actinopterygii</taxon>
        <taxon>Neopterygii</taxon>
        <taxon>Teleostei</taxon>
        <taxon>Protacanthopterygii</taxon>
        <taxon>Salmoniformes</taxon>
        <taxon>Salmonidae</taxon>
        <taxon>Salmoninae</taxon>
        <taxon>Oncorhynchus</taxon>
    </lineage>
</organism>
<dbReference type="Proteomes" id="UP000694557">
    <property type="component" value="Unassembled WGS sequence"/>
</dbReference>
<evidence type="ECO:0000313" key="14">
    <source>
        <dbReference type="Ensembl" id="ENSOKIP00005028222.1"/>
    </source>
</evidence>
<dbReference type="Ensembl" id="ENSOKIT00005029877.1">
    <property type="protein sequence ID" value="ENSOKIP00005028222.1"/>
    <property type="gene ID" value="ENSOKIG00005011065.1"/>
</dbReference>
<keyword evidence="6 11" id="KW-0472">Membrane</keyword>
<keyword evidence="3" id="KW-0597">Phosphoprotein</keyword>
<dbReference type="GeneTree" id="ENSGT00940000156304"/>
<keyword evidence="15" id="KW-1185">Reference proteome</keyword>
<dbReference type="Pfam" id="PF05279">
    <property type="entry name" value="Asp-B-Hydro_N"/>
    <property type="match status" value="1"/>
</dbReference>
<evidence type="ECO:0000313" key="15">
    <source>
        <dbReference type="Proteomes" id="UP000694557"/>
    </source>
</evidence>
<dbReference type="Gene3D" id="2.60.120.330">
    <property type="entry name" value="B-lactam Antibiotic, Isopenicillin N Synthase, Chain"/>
    <property type="match status" value="1"/>
</dbReference>
<feature type="compositionally biased region" description="Basic and acidic residues" evidence="10">
    <location>
        <begin position="126"/>
        <end position="147"/>
    </location>
</feature>
<feature type="domain" description="Aspartyl/asparaginy/proline hydroxylase" evidence="12">
    <location>
        <begin position="498"/>
        <end position="652"/>
    </location>
</feature>
<dbReference type="InterPro" id="IPR011990">
    <property type="entry name" value="TPR-like_helical_dom_sf"/>
</dbReference>
<evidence type="ECO:0000259" key="13">
    <source>
        <dbReference type="Pfam" id="PF05279"/>
    </source>
</evidence>
<evidence type="ECO:0000256" key="6">
    <source>
        <dbReference type="ARBA" id="ARBA00023136"/>
    </source>
</evidence>
<sequence>MAPRKNFRNQAKKEVKPAAVVNKNGVKVEASVAASGGGFSGTKIFTWFMVLALLGVWSSVAVVWFDLVDYDNVIERAKEFRFNFSEVLQGKLSAYDADGDGDFDVEDAKVLLGLKERPVSVLLREAKEESAVKEPDDSRDEATHPYEDENNAIDMKGELVEKAQPQQTLEESKQYKNQPGSPETKETEAESVPEPEADVEPEVESVPELEAEFVPELKENAEDQPKDKLKEKAKKKKPKLLNKFEKTIKTEIDAAEKLRKKGKVEEAVRAFETLVLQYPQSPRCRYGKALAEDGLAEKMLSNDMLQKAIGTYKEASELPNATPDLIKATLKKRAERQQFLGRMRGALATLEKLVQIFPEDMALKNDLGVAHLLIGDNNSAKRVYEEVLATAPSDGFAKVHYGFILKSENKIAESIPFLRDGLESGDPGTDDGRFYFHLGDALQRMGDDSAYKWYERGHQRGHFASVWQRSLYNVDGLKAQPWWTPKDTGYMDLVKTLERNWRIIRDEAQSVMDKTTGLFVPEEENLREKGEWGQFTLWQQGKKAGESCRSVPKTCGLLERYPEATGCKRGQIKFSVMQPGTHVWPHTGPTNCRLRMHLGLVIPKTGCKIRCTNDTRAWEEGKVLIFDDSFEHEVWQDADSYRLIFIVDVWHPELTQYQRQTLSPI</sequence>
<comment type="subcellular location">
    <subcellularLocation>
        <location evidence="9">Endomembrane system</location>
        <topology evidence="9">Single-pass membrane protein</topology>
    </subcellularLocation>
    <subcellularLocation>
        <location evidence="1">Membrane</location>
        <topology evidence="1">Single-pass type II membrane protein</topology>
    </subcellularLocation>
</comment>
<evidence type="ECO:0000256" key="9">
    <source>
        <dbReference type="ARBA" id="ARBA00037847"/>
    </source>
</evidence>
<feature type="compositionally biased region" description="Polar residues" evidence="10">
    <location>
        <begin position="164"/>
        <end position="181"/>
    </location>
</feature>
<evidence type="ECO:0000256" key="4">
    <source>
        <dbReference type="ARBA" id="ARBA00022692"/>
    </source>
</evidence>
<feature type="domain" description="Aspartyl beta-hydroxylase/Triadin" evidence="13">
    <location>
        <begin position="37"/>
        <end position="113"/>
    </location>
</feature>
<keyword evidence="8" id="KW-0325">Glycoprotein</keyword>
<gene>
    <name evidence="14" type="primary">LOC109909819</name>
</gene>
<evidence type="ECO:0000259" key="12">
    <source>
        <dbReference type="Pfam" id="PF05118"/>
    </source>
</evidence>
<feature type="compositionally biased region" description="Acidic residues" evidence="10">
    <location>
        <begin position="189"/>
        <end position="213"/>
    </location>
</feature>
<accession>A0A8C7FHX8</accession>
<evidence type="ECO:0000256" key="8">
    <source>
        <dbReference type="ARBA" id="ARBA00023180"/>
    </source>
</evidence>
<reference evidence="14" key="1">
    <citation type="submission" date="2025-08" db="UniProtKB">
        <authorList>
            <consortium name="Ensembl"/>
        </authorList>
    </citation>
    <scope>IDENTIFICATION</scope>
</reference>
<evidence type="ECO:0000256" key="3">
    <source>
        <dbReference type="ARBA" id="ARBA00022553"/>
    </source>
</evidence>
<evidence type="ECO:0000256" key="7">
    <source>
        <dbReference type="ARBA" id="ARBA00023157"/>
    </source>
</evidence>
<dbReference type="InterPro" id="IPR019734">
    <property type="entry name" value="TPR_rpt"/>
</dbReference>
<feature type="region of interest" description="Disordered" evidence="10">
    <location>
        <begin position="126"/>
        <end position="235"/>
    </location>
</feature>
<dbReference type="SUPFAM" id="SSF51197">
    <property type="entry name" value="Clavaminate synthase-like"/>
    <property type="match status" value="1"/>
</dbReference>
<name>A0A8C7FHX8_ONCKI</name>
<dbReference type="InterPro" id="IPR007943">
    <property type="entry name" value="Asp-B-hydro/Triadin_dom"/>
</dbReference>
<reference evidence="14" key="2">
    <citation type="submission" date="2025-09" db="UniProtKB">
        <authorList>
            <consortium name="Ensembl"/>
        </authorList>
    </citation>
    <scope>IDENTIFICATION</scope>
</reference>
<dbReference type="GO" id="GO:0062101">
    <property type="term" value="F:peptidyl-aspartic acid 3-dioxygenase activity"/>
    <property type="evidence" value="ECO:0007669"/>
    <property type="project" value="InterPro"/>
</dbReference>
<proteinExistence type="inferred from homology"/>
<dbReference type="Pfam" id="PF05118">
    <property type="entry name" value="Asp_Arg_Hydrox"/>
    <property type="match status" value="1"/>
</dbReference>
<dbReference type="InterPro" id="IPR027443">
    <property type="entry name" value="IPNS-like_sf"/>
</dbReference>
<keyword evidence="5 11" id="KW-1133">Transmembrane helix</keyword>
<dbReference type="GO" id="GO:0005783">
    <property type="term" value="C:endoplasmic reticulum"/>
    <property type="evidence" value="ECO:0007669"/>
    <property type="project" value="TreeGrafter"/>
</dbReference>
<evidence type="ECO:0000256" key="10">
    <source>
        <dbReference type="SAM" id="MobiDB-lite"/>
    </source>
</evidence>
<dbReference type="SUPFAM" id="SSF48452">
    <property type="entry name" value="TPR-like"/>
    <property type="match status" value="1"/>
</dbReference>
<feature type="transmembrane region" description="Helical" evidence="11">
    <location>
        <begin position="44"/>
        <end position="65"/>
    </location>
</feature>
<dbReference type="Gene3D" id="1.25.40.10">
    <property type="entry name" value="Tetratricopeptide repeat domain"/>
    <property type="match status" value="1"/>
</dbReference>
<dbReference type="GO" id="GO:0016020">
    <property type="term" value="C:membrane"/>
    <property type="evidence" value="ECO:0007669"/>
    <property type="project" value="UniProtKB-SubCell"/>
</dbReference>
<dbReference type="PANTHER" id="PTHR12366">
    <property type="entry name" value="ASPARTYL/ASPARAGINYL BETA-HYDROXYLASE"/>
    <property type="match status" value="1"/>
</dbReference>
<dbReference type="InterPro" id="IPR007803">
    <property type="entry name" value="Asp/Arg/Pro-Hydrxlase"/>
</dbReference>
<evidence type="ECO:0000256" key="2">
    <source>
        <dbReference type="ARBA" id="ARBA00007730"/>
    </source>
</evidence>
<evidence type="ECO:0000256" key="1">
    <source>
        <dbReference type="ARBA" id="ARBA00004606"/>
    </source>
</evidence>